<reference evidence="4 5" key="1">
    <citation type="submission" date="2016-10" db="EMBL/GenBank/DDBJ databases">
        <authorList>
            <person name="de Groot N.N."/>
        </authorList>
    </citation>
    <scope>NUCLEOTIDE SEQUENCE [LARGE SCALE GENOMIC DNA]</scope>
    <source>
        <strain evidence="4 5">DSM 18978</strain>
    </source>
</reference>
<dbReference type="PRINTS" id="PR00455">
    <property type="entry name" value="HTHTETR"/>
</dbReference>
<dbReference type="PANTHER" id="PTHR43479">
    <property type="entry name" value="ACREF/ENVCD OPERON REPRESSOR-RELATED"/>
    <property type="match status" value="1"/>
</dbReference>
<sequence length="199" mass="23707">MSKGFTQKETEIIKNQLIIKGKELFIKYGYKKFGIRDLTEEIGISSGMFYKFFNSKEELFLIILENERNEIRNKIYNKMIANIDEPKNALRGFYYTIIEELQANPIMKTILVKDEYSFITKQMTEEELIKEREKSLNPIIELIQHWKEKGLIKDTDINIVIESLRSLVYLWFHKGEIGEGRYPIIIEFLIDRICDYTEI</sequence>
<dbReference type="InterPro" id="IPR050624">
    <property type="entry name" value="HTH-type_Tx_Regulator"/>
</dbReference>
<dbReference type="PROSITE" id="PS50977">
    <property type="entry name" value="HTH_TETR_2"/>
    <property type="match status" value="1"/>
</dbReference>
<dbReference type="Proteomes" id="UP000198636">
    <property type="component" value="Unassembled WGS sequence"/>
</dbReference>
<dbReference type="STRING" id="1120976.SAMN03080606_02306"/>
<evidence type="ECO:0000256" key="2">
    <source>
        <dbReference type="PROSITE-ProRule" id="PRU00335"/>
    </source>
</evidence>
<feature type="DNA-binding region" description="H-T-H motif" evidence="2">
    <location>
        <begin position="34"/>
        <end position="53"/>
    </location>
</feature>
<evidence type="ECO:0000256" key="1">
    <source>
        <dbReference type="ARBA" id="ARBA00023125"/>
    </source>
</evidence>
<dbReference type="EMBL" id="FMUS01000014">
    <property type="protein sequence ID" value="SCY72990.1"/>
    <property type="molecule type" value="Genomic_DNA"/>
</dbReference>
<dbReference type="GO" id="GO:0003677">
    <property type="term" value="F:DNA binding"/>
    <property type="evidence" value="ECO:0007669"/>
    <property type="project" value="UniProtKB-UniRule"/>
</dbReference>
<organism evidence="4 5">
    <name type="scientific">Alkaliphilus peptidifermentans DSM 18978</name>
    <dbReference type="NCBI Taxonomy" id="1120976"/>
    <lineage>
        <taxon>Bacteria</taxon>
        <taxon>Bacillati</taxon>
        <taxon>Bacillota</taxon>
        <taxon>Clostridia</taxon>
        <taxon>Peptostreptococcales</taxon>
        <taxon>Natronincolaceae</taxon>
        <taxon>Alkaliphilus</taxon>
    </lineage>
</organism>
<accession>A0A1G5IBF2</accession>
<dbReference type="Gene3D" id="1.10.357.10">
    <property type="entry name" value="Tetracycline Repressor, domain 2"/>
    <property type="match status" value="1"/>
</dbReference>
<name>A0A1G5IBF2_9FIRM</name>
<keyword evidence="5" id="KW-1185">Reference proteome</keyword>
<dbReference type="Pfam" id="PF00440">
    <property type="entry name" value="TetR_N"/>
    <property type="match status" value="1"/>
</dbReference>
<dbReference type="SUPFAM" id="SSF46689">
    <property type="entry name" value="Homeodomain-like"/>
    <property type="match status" value="1"/>
</dbReference>
<evidence type="ECO:0000259" key="3">
    <source>
        <dbReference type="PROSITE" id="PS50977"/>
    </source>
</evidence>
<dbReference type="OrthoDB" id="9812484at2"/>
<feature type="domain" description="HTH tetR-type" evidence="3">
    <location>
        <begin position="11"/>
        <end position="71"/>
    </location>
</feature>
<evidence type="ECO:0000313" key="4">
    <source>
        <dbReference type="EMBL" id="SCY72990.1"/>
    </source>
</evidence>
<proteinExistence type="predicted"/>
<protein>
    <submittedName>
        <fullName evidence="4">Transcriptional regulator, TetR family</fullName>
    </submittedName>
</protein>
<dbReference type="InterPro" id="IPR009057">
    <property type="entry name" value="Homeodomain-like_sf"/>
</dbReference>
<evidence type="ECO:0000313" key="5">
    <source>
        <dbReference type="Proteomes" id="UP000198636"/>
    </source>
</evidence>
<dbReference type="PANTHER" id="PTHR43479:SF11">
    <property type="entry name" value="ACREF_ENVCD OPERON REPRESSOR-RELATED"/>
    <property type="match status" value="1"/>
</dbReference>
<dbReference type="RefSeq" id="WP_091543440.1">
    <property type="nucleotide sequence ID" value="NZ_FMUS01000014.1"/>
</dbReference>
<gene>
    <name evidence="4" type="ORF">SAMN03080606_02306</name>
</gene>
<keyword evidence="1 2" id="KW-0238">DNA-binding</keyword>
<dbReference type="InterPro" id="IPR001647">
    <property type="entry name" value="HTH_TetR"/>
</dbReference>
<dbReference type="AlphaFoldDB" id="A0A1G5IBF2"/>